<organism evidence="1 2">
    <name type="scientific">Cupriavidus taiwanensis</name>
    <dbReference type="NCBI Taxonomy" id="164546"/>
    <lineage>
        <taxon>Bacteria</taxon>
        <taxon>Pseudomonadati</taxon>
        <taxon>Pseudomonadota</taxon>
        <taxon>Betaproteobacteria</taxon>
        <taxon>Burkholderiales</taxon>
        <taxon>Burkholderiaceae</taxon>
        <taxon>Cupriavidus</taxon>
    </lineage>
</organism>
<protein>
    <submittedName>
        <fullName evidence="1">Uncharacterized protein</fullName>
    </submittedName>
</protein>
<dbReference type="EMBL" id="LT991978">
    <property type="protein sequence ID" value="SPK77267.1"/>
    <property type="molecule type" value="Genomic_DNA"/>
</dbReference>
<evidence type="ECO:0000313" key="2">
    <source>
        <dbReference type="Proteomes" id="UP000255505"/>
    </source>
</evidence>
<accession>A0A375IRS3</accession>
<reference evidence="1 2" key="1">
    <citation type="submission" date="2018-01" db="EMBL/GenBank/DDBJ databases">
        <authorList>
            <person name="Gaut B.S."/>
            <person name="Morton B.R."/>
            <person name="Clegg M.T."/>
            <person name="Duvall M.R."/>
        </authorList>
    </citation>
    <scope>NUCLEOTIDE SEQUENCE [LARGE SCALE GENOMIC DNA]</scope>
    <source>
        <strain evidence="1">Cupriavidus taiwanensis LMG 19425</strain>
        <plasmid evidence="2">Plasmid iii</plasmid>
    </source>
</reference>
<keyword evidence="1" id="KW-0614">Plasmid</keyword>
<sequence>MMLSSKRVLPAKALGLSALLMNADFSSTHAVTMVMEVE</sequence>
<proteinExistence type="predicted"/>
<gene>
    <name evidence="1" type="ORF">CT19425_P30116</name>
</gene>
<name>A0A375IRS3_9BURK</name>
<evidence type="ECO:0000313" key="1">
    <source>
        <dbReference type="EMBL" id="SPK77267.1"/>
    </source>
</evidence>
<dbReference type="Proteomes" id="UP000255505">
    <property type="component" value="Plasmid III"/>
</dbReference>
<dbReference type="AlphaFoldDB" id="A0A375IRS3"/>
<geneLocation type="plasmid" evidence="1">
    <name>III</name>
</geneLocation>